<evidence type="ECO:0000313" key="2">
    <source>
        <dbReference type="Proteomes" id="UP000007755"/>
    </source>
</evidence>
<dbReference type="EMBL" id="GL888340">
    <property type="protein sequence ID" value="EGI62473.1"/>
    <property type="molecule type" value="Genomic_DNA"/>
</dbReference>
<organism evidence="2">
    <name type="scientific">Acromyrmex echinatior</name>
    <name type="common">Panamanian leafcutter ant</name>
    <name type="synonym">Acromyrmex octospinosus echinatior</name>
    <dbReference type="NCBI Taxonomy" id="103372"/>
    <lineage>
        <taxon>Eukaryota</taxon>
        <taxon>Metazoa</taxon>
        <taxon>Ecdysozoa</taxon>
        <taxon>Arthropoda</taxon>
        <taxon>Hexapoda</taxon>
        <taxon>Insecta</taxon>
        <taxon>Pterygota</taxon>
        <taxon>Neoptera</taxon>
        <taxon>Endopterygota</taxon>
        <taxon>Hymenoptera</taxon>
        <taxon>Apocrita</taxon>
        <taxon>Aculeata</taxon>
        <taxon>Formicoidea</taxon>
        <taxon>Formicidae</taxon>
        <taxon>Myrmicinae</taxon>
        <taxon>Acromyrmex</taxon>
    </lineage>
</organism>
<protein>
    <submittedName>
        <fullName evidence="1">Uncharacterized protein</fullName>
    </submittedName>
</protein>
<proteinExistence type="predicted"/>
<accession>F4WTK0</accession>
<keyword evidence="2" id="KW-1185">Reference proteome</keyword>
<dbReference type="AlphaFoldDB" id="F4WTK0"/>
<dbReference type="Proteomes" id="UP000007755">
    <property type="component" value="Unassembled WGS sequence"/>
</dbReference>
<dbReference type="OrthoDB" id="7535542at2759"/>
<dbReference type="Gene3D" id="1.25.50.20">
    <property type="match status" value="1"/>
</dbReference>
<evidence type="ECO:0000313" key="1">
    <source>
        <dbReference type="EMBL" id="EGI62473.1"/>
    </source>
</evidence>
<reference evidence="1" key="1">
    <citation type="submission" date="2011-02" db="EMBL/GenBank/DDBJ databases">
        <title>The genome of the leaf-cutting ant Acromyrmex echinatior suggests key adaptations to social evolution and fungus farming.</title>
        <authorList>
            <person name="Nygaard S."/>
            <person name="Zhang G."/>
        </authorList>
    </citation>
    <scope>NUCLEOTIDE SEQUENCE</scope>
</reference>
<gene>
    <name evidence="1" type="ORF">G5I_09198</name>
</gene>
<name>F4WTK0_ACREC</name>
<sequence>MENDFTKCLRQEIVKWACTLQYDECERSALRKLEHHLENHESRPQVNILTALVDIINHVYSYKNLKKVQDYVTGISYLNESQILKIVRKIQRRLSEIVDHKGHFRFMNIH</sequence>
<dbReference type="InParanoid" id="F4WTK0"/>